<reference evidence="1" key="1">
    <citation type="submission" date="2014-09" db="EMBL/GenBank/DDBJ databases">
        <authorList>
            <person name="Magalhaes I.L.F."/>
            <person name="Oliveira U."/>
            <person name="Santos F.R."/>
            <person name="Vidigal T.H.D.A."/>
            <person name="Brescovit A.D."/>
            <person name="Santos A.J."/>
        </authorList>
    </citation>
    <scope>NUCLEOTIDE SEQUENCE</scope>
    <source>
        <tissue evidence="1">Shoot tissue taken approximately 20 cm above the soil surface</tissue>
    </source>
</reference>
<dbReference type="EMBL" id="GBRH01270839">
    <property type="protein sequence ID" value="JAD27056.1"/>
    <property type="molecule type" value="Transcribed_RNA"/>
</dbReference>
<organism evidence="1">
    <name type="scientific">Arundo donax</name>
    <name type="common">Giant reed</name>
    <name type="synonym">Donax arundinaceus</name>
    <dbReference type="NCBI Taxonomy" id="35708"/>
    <lineage>
        <taxon>Eukaryota</taxon>
        <taxon>Viridiplantae</taxon>
        <taxon>Streptophyta</taxon>
        <taxon>Embryophyta</taxon>
        <taxon>Tracheophyta</taxon>
        <taxon>Spermatophyta</taxon>
        <taxon>Magnoliopsida</taxon>
        <taxon>Liliopsida</taxon>
        <taxon>Poales</taxon>
        <taxon>Poaceae</taxon>
        <taxon>PACMAD clade</taxon>
        <taxon>Arundinoideae</taxon>
        <taxon>Arundineae</taxon>
        <taxon>Arundo</taxon>
    </lineage>
</organism>
<accession>A0A0A8YKW0</accession>
<evidence type="ECO:0000313" key="1">
    <source>
        <dbReference type="EMBL" id="JAD27056.1"/>
    </source>
</evidence>
<reference evidence="1" key="2">
    <citation type="journal article" date="2015" name="Data Brief">
        <title>Shoot transcriptome of the giant reed, Arundo donax.</title>
        <authorList>
            <person name="Barrero R.A."/>
            <person name="Guerrero F.D."/>
            <person name="Moolhuijzen P."/>
            <person name="Goolsby J.A."/>
            <person name="Tidwell J."/>
            <person name="Bellgard S.E."/>
            <person name="Bellgard M.I."/>
        </authorList>
    </citation>
    <scope>NUCLEOTIDE SEQUENCE</scope>
    <source>
        <tissue evidence="1">Shoot tissue taken approximately 20 cm above the soil surface</tissue>
    </source>
</reference>
<proteinExistence type="predicted"/>
<sequence>MALFPSCMEQDQCLNLIAPGPYPFILLLLPSSPVARALEVRTQNAGCDSDSRAGTRALGE</sequence>
<dbReference type="AlphaFoldDB" id="A0A0A8YKW0"/>
<protein>
    <submittedName>
        <fullName evidence="1">Uncharacterized protein</fullName>
    </submittedName>
</protein>
<name>A0A0A8YKW0_ARUDO</name>